<dbReference type="PROSITE" id="PS00028">
    <property type="entry name" value="ZINC_FINGER_C2H2_1"/>
    <property type="match status" value="1"/>
</dbReference>
<dbReference type="GO" id="GO:0008270">
    <property type="term" value="F:zinc ion binding"/>
    <property type="evidence" value="ECO:0007669"/>
    <property type="project" value="UniProtKB-KW"/>
</dbReference>
<keyword evidence="3 5" id="KW-0863">Zinc-finger</keyword>
<evidence type="ECO:0000256" key="1">
    <source>
        <dbReference type="ARBA" id="ARBA00022723"/>
    </source>
</evidence>
<keyword evidence="9" id="KW-1185">Reference proteome</keyword>
<dbReference type="PROSITE" id="PS50157">
    <property type="entry name" value="ZINC_FINGER_C2H2_2"/>
    <property type="match status" value="3"/>
</dbReference>
<feature type="domain" description="C2H2-type" evidence="7">
    <location>
        <begin position="114"/>
        <end position="142"/>
    </location>
</feature>
<feature type="domain" description="C2H2-type" evidence="7">
    <location>
        <begin position="145"/>
        <end position="173"/>
    </location>
</feature>
<evidence type="ECO:0000256" key="4">
    <source>
        <dbReference type="ARBA" id="ARBA00022833"/>
    </source>
</evidence>
<gene>
    <name evidence="8" type="ORF">MELIAE_LOCUS2426</name>
</gene>
<name>A0A9P0FD06_BRAAE</name>
<keyword evidence="1" id="KW-0479">Metal-binding</keyword>
<dbReference type="EMBL" id="OV121142">
    <property type="protein sequence ID" value="CAH0549213.1"/>
    <property type="molecule type" value="Genomic_DNA"/>
</dbReference>
<sequence>MEKIVVKREPEEVGDDFKGNMMNYDEPATSVIVIKQEIKEEFNDGDNSMHSDEYGLKEETETSTDDRVEQCEIKFEAEDETLLNKGSDSEDVNEDILEKLLLPEGSRVGKEKLLECDICARKYQSKEGLRRHKKFFHKKDEQVLFKCGQCDYKTADRCHLKRHSNNIHEKKNYLKCNFCEYTTPLLVYLNEHKLRKHKGENEVEITSKIYRCIKCEYSTVRKSHYENHVKVCLKLKNVEWYKCHICQYKTIRKFDLRTHLKKHDEIKKLKCLFCNYKCNIKQHLDNHILTKHLDLLNESNINLITSKFHTCEHCNYKTTGANGLKKHINNNHRESILTESPKFV</sequence>
<dbReference type="AlphaFoldDB" id="A0A9P0FD06"/>
<reference evidence="8" key="1">
    <citation type="submission" date="2021-12" db="EMBL/GenBank/DDBJ databases">
        <authorList>
            <person name="King R."/>
        </authorList>
    </citation>
    <scope>NUCLEOTIDE SEQUENCE</scope>
</reference>
<evidence type="ECO:0000256" key="2">
    <source>
        <dbReference type="ARBA" id="ARBA00022737"/>
    </source>
</evidence>
<dbReference type="Proteomes" id="UP001154078">
    <property type="component" value="Chromosome 11"/>
</dbReference>
<protein>
    <recommendedName>
        <fullName evidence="7">C2H2-type domain-containing protein</fullName>
    </recommendedName>
</protein>
<dbReference type="InterPro" id="IPR013087">
    <property type="entry name" value="Znf_C2H2_type"/>
</dbReference>
<evidence type="ECO:0000256" key="6">
    <source>
        <dbReference type="SAM" id="MobiDB-lite"/>
    </source>
</evidence>
<feature type="region of interest" description="Disordered" evidence="6">
    <location>
        <begin position="42"/>
        <end position="65"/>
    </location>
</feature>
<organism evidence="8 9">
    <name type="scientific">Brassicogethes aeneus</name>
    <name type="common">Rape pollen beetle</name>
    <name type="synonym">Meligethes aeneus</name>
    <dbReference type="NCBI Taxonomy" id="1431903"/>
    <lineage>
        <taxon>Eukaryota</taxon>
        <taxon>Metazoa</taxon>
        <taxon>Ecdysozoa</taxon>
        <taxon>Arthropoda</taxon>
        <taxon>Hexapoda</taxon>
        <taxon>Insecta</taxon>
        <taxon>Pterygota</taxon>
        <taxon>Neoptera</taxon>
        <taxon>Endopterygota</taxon>
        <taxon>Coleoptera</taxon>
        <taxon>Polyphaga</taxon>
        <taxon>Cucujiformia</taxon>
        <taxon>Nitidulidae</taxon>
        <taxon>Meligethinae</taxon>
        <taxon>Brassicogethes</taxon>
    </lineage>
</organism>
<dbReference type="PANTHER" id="PTHR24379:SF121">
    <property type="entry name" value="C2H2-TYPE DOMAIN-CONTAINING PROTEIN"/>
    <property type="match status" value="1"/>
</dbReference>
<dbReference type="Gene3D" id="3.30.160.60">
    <property type="entry name" value="Classic Zinc Finger"/>
    <property type="match status" value="3"/>
</dbReference>
<evidence type="ECO:0000313" key="8">
    <source>
        <dbReference type="EMBL" id="CAH0549213.1"/>
    </source>
</evidence>
<evidence type="ECO:0000259" key="7">
    <source>
        <dbReference type="PROSITE" id="PS50157"/>
    </source>
</evidence>
<keyword evidence="2" id="KW-0677">Repeat</keyword>
<evidence type="ECO:0000313" key="9">
    <source>
        <dbReference type="Proteomes" id="UP001154078"/>
    </source>
</evidence>
<dbReference type="SUPFAM" id="SSF57667">
    <property type="entry name" value="beta-beta-alpha zinc fingers"/>
    <property type="match status" value="1"/>
</dbReference>
<dbReference type="SMART" id="SM00355">
    <property type="entry name" value="ZnF_C2H2"/>
    <property type="match status" value="7"/>
</dbReference>
<keyword evidence="4" id="KW-0862">Zinc</keyword>
<accession>A0A9P0FD06</accession>
<evidence type="ECO:0000256" key="5">
    <source>
        <dbReference type="PROSITE-ProRule" id="PRU00042"/>
    </source>
</evidence>
<proteinExistence type="predicted"/>
<dbReference type="PANTHER" id="PTHR24379">
    <property type="entry name" value="KRAB AND ZINC FINGER DOMAIN-CONTAINING"/>
    <property type="match status" value="1"/>
</dbReference>
<dbReference type="OrthoDB" id="3561125at2759"/>
<evidence type="ECO:0000256" key="3">
    <source>
        <dbReference type="ARBA" id="ARBA00022771"/>
    </source>
</evidence>
<dbReference type="InterPro" id="IPR036236">
    <property type="entry name" value="Znf_C2H2_sf"/>
</dbReference>
<feature type="domain" description="C2H2-type" evidence="7">
    <location>
        <begin position="241"/>
        <end position="268"/>
    </location>
</feature>